<keyword evidence="2 6" id="KW-0812">Transmembrane</keyword>
<feature type="transmembrane region" description="Helical" evidence="8">
    <location>
        <begin position="26"/>
        <end position="51"/>
    </location>
</feature>
<dbReference type="PANTHER" id="PTHR12064">
    <property type="entry name" value="METAL TRANSPORTER CNNM"/>
    <property type="match status" value="1"/>
</dbReference>
<evidence type="ECO:0000256" key="5">
    <source>
        <dbReference type="ARBA" id="ARBA00023136"/>
    </source>
</evidence>
<proteinExistence type="predicted"/>
<evidence type="ECO:0000259" key="9">
    <source>
        <dbReference type="PROSITE" id="PS51846"/>
    </source>
</evidence>
<dbReference type="PROSITE" id="PS51846">
    <property type="entry name" value="CNNM"/>
    <property type="match status" value="1"/>
</dbReference>
<feature type="transmembrane region" description="Helical" evidence="8">
    <location>
        <begin position="144"/>
        <end position="170"/>
    </location>
</feature>
<keyword evidence="5 6" id="KW-0472">Membrane</keyword>
<reference evidence="10 11" key="1">
    <citation type="journal article" date="2016" name="Genome Biol. Evol.">
        <title>Divergent and convergent evolution of fungal pathogenicity.</title>
        <authorList>
            <person name="Shang Y."/>
            <person name="Xiao G."/>
            <person name="Zheng P."/>
            <person name="Cen K."/>
            <person name="Zhan S."/>
            <person name="Wang C."/>
        </authorList>
    </citation>
    <scope>NUCLEOTIDE SEQUENCE [LARGE SCALE GENOMIC DNA]</scope>
    <source>
        <strain evidence="10 11">ARSEF 7405</strain>
    </source>
</reference>
<dbReference type="Pfam" id="PF01595">
    <property type="entry name" value="CNNM"/>
    <property type="match status" value="1"/>
</dbReference>
<evidence type="ECO:0000256" key="8">
    <source>
        <dbReference type="SAM" id="Phobius"/>
    </source>
</evidence>
<dbReference type="OrthoDB" id="5353557at2759"/>
<dbReference type="GO" id="GO:0030026">
    <property type="term" value="P:intracellular manganese ion homeostasis"/>
    <property type="evidence" value="ECO:0007669"/>
    <property type="project" value="TreeGrafter"/>
</dbReference>
<evidence type="ECO:0000313" key="10">
    <source>
        <dbReference type="EMBL" id="KZZ92759.1"/>
    </source>
</evidence>
<dbReference type="InterPro" id="IPR046342">
    <property type="entry name" value="CBS_dom_sf"/>
</dbReference>
<feature type="region of interest" description="Disordered" evidence="7">
    <location>
        <begin position="418"/>
        <end position="546"/>
    </location>
</feature>
<dbReference type="EMBL" id="AZGZ01000010">
    <property type="protein sequence ID" value="KZZ92759.1"/>
    <property type="molecule type" value="Genomic_DNA"/>
</dbReference>
<dbReference type="GO" id="GO:0005737">
    <property type="term" value="C:cytoplasm"/>
    <property type="evidence" value="ECO:0007669"/>
    <property type="project" value="TreeGrafter"/>
</dbReference>
<evidence type="ECO:0000256" key="7">
    <source>
        <dbReference type="SAM" id="MobiDB-lite"/>
    </source>
</evidence>
<dbReference type="FunFam" id="3.10.580.10:FF:000006">
    <property type="entry name" value="DUF21 and CBS domain protein"/>
    <property type="match status" value="1"/>
</dbReference>
<feature type="transmembrane region" description="Helical" evidence="8">
    <location>
        <begin position="113"/>
        <end position="132"/>
    </location>
</feature>
<organism evidence="10 11">
    <name type="scientific">Ascosphaera apis ARSEF 7405</name>
    <dbReference type="NCBI Taxonomy" id="392613"/>
    <lineage>
        <taxon>Eukaryota</taxon>
        <taxon>Fungi</taxon>
        <taxon>Dikarya</taxon>
        <taxon>Ascomycota</taxon>
        <taxon>Pezizomycotina</taxon>
        <taxon>Eurotiomycetes</taxon>
        <taxon>Eurotiomycetidae</taxon>
        <taxon>Onygenales</taxon>
        <taxon>Ascosphaeraceae</taxon>
        <taxon>Ascosphaera</taxon>
    </lineage>
</organism>
<feature type="compositionally biased region" description="Basic and acidic residues" evidence="7">
    <location>
        <begin position="492"/>
        <end position="518"/>
    </location>
</feature>
<dbReference type="SUPFAM" id="SSF54631">
    <property type="entry name" value="CBS-domain pair"/>
    <property type="match status" value="1"/>
</dbReference>
<keyword evidence="11" id="KW-1185">Reference proteome</keyword>
<evidence type="ECO:0000256" key="2">
    <source>
        <dbReference type="ARBA" id="ARBA00022692"/>
    </source>
</evidence>
<dbReference type="InterPro" id="IPR045095">
    <property type="entry name" value="ACDP"/>
</dbReference>
<dbReference type="Proteomes" id="UP000242877">
    <property type="component" value="Unassembled WGS sequence"/>
</dbReference>
<comment type="caution">
    <text evidence="10">The sequence shown here is derived from an EMBL/GenBank/DDBJ whole genome shotgun (WGS) entry which is preliminary data.</text>
</comment>
<accession>A0A167ZK24</accession>
<feature type="compositionally biased region" description="Polar residues" evidence="7">
    <location>
        <begin position="522"/>
        <end position="536"/>
    </location>
</feature>
<dbReference type="InterPro" id="IPR002550">
    <property type="entry name" value="CNNM"/>
</dbReference>
<dbReference type="VEuPathDB" id="FungiDB:AAP_02840"/>
<dbReference type="AlphaFoldDB" id="A0A167ZK24"/>
<feature type="domain" description="CNNM transmembrane" evidence="9">
    <location>
        <begin position="23"/>
        <end position="209"/>
    </location>
</feature>
<feature type="transmembrane region" description="Helical" evidence="8">
    <location>
        <begin position="86"/>
        <end position="107"/>
    </location>
</feature>
<name>A0A167ZK24_9EURO</name>
<dbReference type="GO" id="GO:0010960">
    <property type="term" value="P:magnesium ion homeostasis"/>
    <property type="evidence" value="ECO:0007669"/>
    <property type="project" value="InterPro"/>
</dbReference>
<evidence type="ECO:0000256" key="3">
    <source>
        <dbReference type="ARBA" id="ARBA00022737"/>
    </source>
</evidence>
<gene>
    <name evidence="10" type="ORF">AAP_02840</name>
</gene>
<evidence type="ECO:0000256" key="6">
    <source>
        <dbReference type="PROSITE-ProRule" id="PRU01193"/>
    </source>
</evidence>
<sequence length="546" mass="59868">MTTALPAMVETTSSEKSQGMEWSDPLFWVSMGVSFLLVAGAAAFSGLTLALMDQDDVHLRVIQDSGTDKKKARASKVIKLMNRGKHWVLVTLLLGNVLTNETLPIILDRSLGGGWAAVIVSTGLVVIFGEVLPQAICVNYGLTIGAFMAPFVFGVMILLSPVGYPVAWLLRKALGTGDNSSLYMRCELRTLLKLHEYTSDKDTHLDPDEVDIMSSILDLRDKPVGNILTPIEDAYTLSSDAVLDPDTVQNIWASGHSRIPVHMPSNTSAFIGVLFTSTLLTYNPSDKKKVTDFYLGDLPEMPATASCLDVVRFFRERDEHEPRIILISRQPGKVEGLLGIVTLGDVIKGVIGKYVYVTYNFMNMIFFVCERLYAKAWCATSRRTIVDTPEFPPSKYARHGVAARDSSHGPARYMVQPTPIHAAGSGSSGGSPTAIRRSSSLPMAGRSTKFSSLKKKKVVKDPAFQPLLPKMHEEQTSPKTKVCAYGSDEGADTQKDRLLEYKDEDRDADIAQKQETSGDRAQYTSKPAKSSLNPKSSQHKGGDRKK</sequence>
<dbReference type="GO" id="GO:0016020">
    <property type="term" value="C:membrane"/>
    <property type="evidence" value="ECO:0007669"/>
    <property type="project" value="UniProtKB-SubCell"/>
</dbReference>
<dbReference type="PANTHER" id="PTHR12064:SF97">
    <property type="entry name" value="METAL TRANSPORTER CNNM-5"/>
    <property type="match status" value="1"/>
</dbReference>
<evidence type="ECO:0000313" key="11">
    <source>
        <dbReference type="Proteomes" id="UP000242877"/>
    </source>
</evidence>
<protein>
    <recommendedName>
        <fullName evidence="9">CNNM transmembrane domain-containing protein</fullName>
    </recommendedName>
</protein>
<evidence type="ECO:0000256" key="1">
    <source>
        <dbReference type="ARBA" id="ARBA00004141"/>
    </source>
</evidence>
<comment type="subcellular location">
    <subcellularLocation>
        <location evidence="1">Membrane</location>
        <topology evidence="1">Multi-pass membrane protein</topology>
    </subcellularLocation>
</comment>
<keyword evidence="4 6" id="KW-1133">Transmembrane helix</keyword>
<keyword evidence="3" id="KW-0677">Repeat</keyword>
<evidence type="ECO:0000256" key="4">
    <source>
        <dbReference type="ARBA" id="ARBA00022989"/>
    </source>
</evidence>
<dbReference type="Gene3D" id="3.10.580.10">
    <property type="entry name" value="CBS-domain"/>
    <property type="match status" value="1"/>
</dbReference>